<protein>
    <submittedName>
        <fullName evidence="1">Uncharacterized protein</fullName>
    </submittedName>
</protein>
<evidence type="ECO:0000313" key="2">
    <source>
        <dbReference type="Proteomes" id="UP000216122"/>
    </source>
</evidence>
<accession>A0A1C1ZG96</accession>
<organism evidence="1 2">
    <name type="scientific">Limosilactobacillus reuteri</name>
    <name type="common">Lactobacillus reuteri</name>
    <dbReference type="NCBI Taxonomy" id="1598"/>
    <lineage>
        <taxon>Bacteria</taxon>
        <taxon>Bacillati</taxon>
        <taxon>Bacillota</taxon>
        <taxon>Bacilli</taxon>
        <taxon>Lactobacillales</taxon>
        <taxon>Lactobacillaceae</taxon>
        <taxon>Limosilactobacillus</taxon>
    </lineage>
</organism>
<dbReference type="RefSeq" id="WP_065867412.1">
    <property type="nucleotide sequence ID" value="NZ_MBLQ01000082.1"/>
</dbReference>
<dbReference type="EMBL" id="NGQC01000030">
    <property type="protein sequence ID" value="OYT03700.1"/>
    <property type="molecule type" value="Genomic_DNA"/>
</dbReference>
<gene>
    <name evidence="1" type="ORF">CBG21_04850</name>
</gene>
<dbReference type="AlphaFoldDB" id="A0A1C1ZG96"/>
<sequence>MGKTSKAQLKATRNYEERNPLKTTLDTAIRQGRRLANPQKGSKLEQAIKENPDKYQEAILNLADMYSEKAREIKGK</sequence>
<evidence type="ECO:0000313" key="1">
    <source>
        <dbReference type="EMBL" id="OYT03700.1"/>
    </source>
</evidence>
<name>A0A1C1ZG96_LIMRT</name>
<reference evidence="1 2" key="2">
    <citation type="submission" date="2017-09" db="EMBL/GenBank/DDBJ databases">
        <title>Tripartite evolution among Lactobacillus johnsonii, Lactobacillus taiwanensis, Lactobacillus reuteri and their rodent host.</title>
        <authorList>
            <person name="Wang T."/>
            <person name="Knowles S."/>
            <person name="Cheng C."/>
        </authorList>
    </citation>
    <scope>NUCLEOTIDE SEQUENCE [LARGE SCALE GENOMIC DNA]</scope>
    <source>
        <strain evidence="1 2">103v</strain>
    </source>
</reference>
<comment type="caution">
    <text evidence="1">The sequence shown here is derived from an EMBL/GenBank/DDBJ whole genome shotgun (WGS) entry which is preliminary data.</text>
</comment>
<proteinExistence type="predicted"/>
<dbReference type="Proteomes" id="UP000216122">
    <property type="component" value="Unassembled WGS sequence"/>
</dbReference>
<reference evidence="2" key="1">
    <citation type="submission" date="2017-05" db="EMBL/GenBank/DDBJ databases">
        <authorList>
            <person name="Lin X.B."/>
            <person name="Stothard P."/>
            <person name="Tasseva G."/>
            <person name="Walter J."/>
        </authorList>
    </citation>
    <scope>NUCLEOTIDE SEQUENCE [LARGE SCALE GENOMIC DNA]</scope>
    <source>
        <strain evidence="2">103v</strain>
    </source>
</reference>